<keyword evidence="1" id="KW-0812">Transmembrane</keyword>
<evidence type="ECO:0000256" key="1">
    <source>
        <dbReference type="SAM" id="Phobius"/>
    </source>
</evidence>
<feature type="transmembrane region" description="Helical" evidence="1">
    <location>
        <begin position="229"/>
        <end position="248"/>
    </location>
</feature>
<gene>
    <name evidence="2" type="ORF">CWI78_05610</name>
</gene>
<accession>A0A432YZP2</accession>
<dbReference type="AlphaFoldDB" id="A0A432YZP2"/>
<dbReference type="EMBL" id="PIQC01000004">
    <property type="protein sequence ID" value="RUO69394.1"/>
    <property type="molecule type" value="Genomic_DNA"/>
</dbReference>
<dbReference type="OrthoDB" id="6235303at2"/>
<feature type="transmembrane region" description="Helical" evidence="1">
    <location>
        <begin position="130"/>
        <end position="152"/>
    </location>
</feature>
<feature type="transmembrane region" description="Helical" evidence="1">
    <location>
        <begin position="172"/>
        <end position="193"/>
    </location>
</feature>
<feature type="transmembrane region" description="Helical" evidence="1">
    <location>
        <begin position="205"/>
        <end position="223"/>
    </location>
</feature>
<keyword evidence="1" id="KW-1133">Transmembrane helix</keyword>
<reference evidence="3" key="1">
    <citation type="journal article" date="2018" name="Front. Microbiol.">
        <title>Genome-Based Analysis Reveals the Taxonomy and Diversity of the Family Idiomarinaceae.</title>
        <authorList>
            <person name="Liu Y."/>
            <person name="Lai Q."/>
            <person name="Shao Z."/>
        </authorList>
    </citation>
    <scope>NUCLEOTIDE SEQUENCE [LARGE SCALE GENOMIC DNA]</scope>
    <source>
        <strain evidence="3">R22</strain>
    </source>
</reference>
<name>A0A432YZP2_9GAMM</name>
<dbReference type="Proteomes" id="UP000288058">
    <property type="component" value="Unassembled WGS sequence"/>
</dbReference>
<keyword evidence="3" id="KW-1185">Reference proteome</keyword>
<evidence type="ECO:0000313" key="2">
    <source>
        <dbReference type="EMBL" id="RUO69394.1"/>
    </source>
</evidence>
<feature type="transmembrane region" description="Helical" evidence="1">
    <location>
        <begin position="88"/>
        <end position="109"/>
    </location>
</feature>
<protein>
    <submittedName>
        <fullName evidence="2">Uncharacterized protein</fullName>
    </submittedName>
</protein>
<sequence>MIAMHFTLTRQMPPAAGMMALLGLAVVVGAVSQIYLANILTYPMEWFDAIAYELEVMLASVLHLVGVYSELPWPTPSRIARSIDAGVFGGLLYIASEVLYVIAVVVVATRQATQSGSTPSANVPKKLISVYLVMGLIYTFSFFYLGLFIKGIASSYEMAFSMILDADSIQKLILYGLPWKLVLFVPLQLALLVGLWTKQSWFKRAFLAYLLLDIFYYAAFTLSALSYGIYVGLIVSLLALLLFLPYFLRK</sequence>
<keyword evidence="1" id="KW-0472">Membrane</keyword>
<feature type="transmembrane region" description="Helical" evidence="1">
    <location>
        <begin position="15"/>
        <end position="37"/>
    </location>
</feature>
<dbReference type="RefSeq" id="WP_126781091.1">
    <property type="nucleotide sequence ID" value="NZ_PIQC01000004.1"/>
</dbReference>
<evidence type="ECO:0000313" key="3">
    <source>
        <dbReference type="Proteomes" id="UP000288058"/>
    </source>
</evidence>
<comment type="caution">
    <text evidence="2">The sequence shown here is derived from an EMBL/GenBank/DDBJ whole genome shotgun (WGS) entry which is preliminary data.</text>
</comment>
<proteinExistence type="predicted"/>
<organism evidence="2 3">
    <name type="scientific">Idiomarina ramblicola</name>
    <dbReference type="NCBI Taxonomy" id="263724"/>
    <lineage>
        <taxon>Bacteria</taxon>
        <taxon>Pseudomonadati</taxon>
        <taxon>Pseudomonadota</taxon>
        <taxon>Gammaproteobacteria</taxon>
        <taxon>Alteromonadales</taxon>
        <taxon>Idiomarinaceae</taxon>
        <taxon>Idiomarina</taxon>
    </lineage>
</organism>